<name>A0A4Z2D4D4_SCHJA</name>
<dbReference type="EMBL" id="SKCS01000298">
    <property type="protein sequence ID" value="TNN11335.1"/>
    <property type="molecule type" value="Genomic_DNA"/>
</dbReference>
<keyword evidence="2" id="KW-1185">Reference proteome</keyword>
<sequence length="593" mass="67775">MFEAESVRKVCSLIDEYVACRDIESLEKELTYLCFLLKDNDLPYVVEWLCNWLKKLCLLGDNVMLLTFEKGLCEISSSCDCDECLLLLQNYLSTSEDVECFIRILKPVSLCAAKVGLKYFGRIRAIFLSCEKLVNQVSGNDLFSALSASSGFFCNLITPNSVTLLNSADKSFLQHHTLHMVSMLIYINSNNSEKLILPFIRNLSVVSEGLYTLCISSCKLLFTSPDLVLYGRTVASCVVPGWLQLLHYFLIGQTDELYKFWPLIFTHEHGIDLVCPFVCFLLDTSRRELLLSIPKTNCTDSVQQSLCDDRYIVLRRFAIAFIRNLFEKYHCSLQLTWWNPQRFTLLKVLEAVAVEPVSAETLPNYITEAISCIEQLLSSSTYLARFHIYARFLEPTKDKVHPGWRGHMITLFKNHLHEVILMHTDDSNMQFGANNSENSVDTCYSDEVGCIFRSIFQYPLPFSSHEDIIDESSWLLSALNLAMYVFIRLKSCPSPPVFHIVKFLTNTSGGKMSYFSEFICSVKLCLTNRITQCQAHISTLHATLCNSDNAIETNRLTSELNVQENIMLRLRLVEMTLRQAETVRLKSKPTDYV</sequence>
<evidence type="ECO:0000313" key="1">
    <source>
        <dbReference type="EMBL" id="TNN11335.1"/>
    </source>
</evidence>
<proteinExistence type="predicted"/>
<dbReference type="OrthoDB" id="6230978at2759"/>
<protein>
    <submittedName>
        <fullName evidence="1">Uncharacterized protein</fullName>
    </submittedName>
</protein>
<evidence type="ECO:0000313" key="2">
    <source>
        <dbReference type="Proteomes" id="UP000311919"/>
    </source>
</evidence>
<dbReference type="AlphaFoldDB" id="A0A4Z2D4D4"/>
<dbReference type="Proteomes" id="UP000311919">
    <property type="component" value="Unassembled WGS sequence"/>
</dbReference>
<reference evidence="1 2" key="1">
    <citation type="submission" date="2019-03" db="EMBL/GenBank/DDBJ databases">
        <title>An improved genome assembly of the fluke Schistosoma japonicum.</title>
        <authorList>
            <person name="Hu W."/>
            <person name="Luo F."/>
            <person name="Yin M."/>
            <person name="Mo X."/>
            <person name="Sun C."/>
            <person name="Wu Q."/>
            <person name="Zhu B."/>
            <person name="Xiang M."/>
            <person name="Wang J."/>
            <person name="Wang Y."/>
            <person name="Zhang T."/>
            <person name="Xu B."/>
            <person name="Zheng H."/>
            <person name="Feng Z."/>
        </authorList>
    </citation>
    <scope>NUCLEOTIDE SEQUENCE [LARGE SCALE GENOMIC DNA]</scope>
    <source>
        <strain evidence="1">HuSjv2</strain>
        <tissue evidence="1">Worms</tissue>
    </source>
</reference>
<gene>
    <name evidence="1" type="ORF">EWB00_004645</name>
</gene>
<accession>A0A4Z2D4D4</accession>
<comment type="caution">
    <text evidence="1">The sequence shown here is derived from an EMBL/GenBank/DDBJ whole genome shotgun (WGS) entry which is preliminary data.</text>
</comment>
<organism evidence="1 2">
    <name type="scientific">Schistosoma japonicum</name>
    <name type="common">Blood fluke</name>
    <dbReference type="NCBI Taxonomy" id="6182"/>
    <lineage>
        <taxon>Eukaryota</taxon>
        <taxon>Metazoa</taxon>
        <taxon>Spiralia</taxon>
        <taxon>Lophotrochozoa</taxon>
        <taxon>Platyhelminthes</taxon>
        <taxon>Trematoda</taxon>
        <taxon>Digenea</taxon>
        <taxon>Strigeidida</taxon>
        <taxon>Schistosomatoidea</taxon>
        <taxon>Schistosomatidae</taxon>
        <taxon>Schistosoma</taxon>
    </lineage>
</organism>